<dbReference type="eggNOG" id="ENOG502SE7D">
    <property type="taxonomic scope" value="Eukaryota"/>
</dbReference>
<proteinExistence type="predicted"/>
<feature type="compositionally biased region" description="Low complexity" evidence="1">
    <location>
        <begin position="938"/>
        <end position="951"/>
    </location>
</feature>
<dbReference type="KEGG" id="cthr:CTHT_0037970"/>
<dbReference type="OrthoDB" id="205993at2759"/>
<dbReference type="OMA" id="HANEPRR"/>
<accession>G0S889</accession>
<gene>
    <name evidence="3" type="ORF">CTHT_0037970</name>
</gene>
<feature type="region of interest" description="Disordered" evidence="1">
    <location>
        <begin position="602"/>
        <end position="864"/>
    </location>
</feature>
<feature type="compositionally biased region" description="Acidic residues" evidence="1">
    <location>
        <begin position="888"/>
        <end position="910"/>
    </location>
</feature>
<feature type="region of interest" description="Disordered" evidence="1">
    <location>
        <begin position="877"/>
        <end position="968"/>
    </location>
</feature>
<keyword evidence="2" id="KW-0812">Transmembrane</keyword>
<keyword evidence="2" id="KW-1133">Transmembrane helix</keyword>
<feature type="compositionally biased region" description="Low complexity" evidence="1">
    <location>
        <begin position="690"/>
        <end position="705"/>
    </location>
</feature>
<evidence type="ECO:0000256" key="1">
    <source>
        <dbReference type="SAM" id="MobiDB-lite"/>
    </source>
</evidence>
<name>G0S889_CHATD</name>
<dbReference type="SUPFAM" id="SSF50965">
    <property type="entry name" value="Galactose oxidase, central domain"/>
    <property type="match status" value="1"/>
</dbReference>
<dbReference type="RefSeq" id="XP_006694219.1">
    <property type="nucleotide sequence ID" value="XM_006694156.1"/>
</dbReference>
<feature type="compositionally biased region" description="Low complexity" evidence="1">
    <location>
        <begin position="845"/>
        <end position="861"/>
    </location>
</feature>
<feature type="region of interest" description="Disordered" evidence="1">
    <location>
        <begin position="464"/>
        <end position="490"/>
    </location>
</feature>
<evidence type="ECO:0000256" key="2">
    <source>
        <dbReference type="SAM" id="Phobius"/>
    </source>
</evidence>
<dbReference type="GeneID" id="18257835"/>
<dbReference type="AlphaFoldDB" id="G0S889"/>
<feature type="compositionally biased region" description="Basic and acidic residues" evidence="1">
    <location>
        <begin position="794"/>
        <end position="805"/>
    </location>
</feature>
<dbReference type="HOGENOM" id="CLU_002057_1_1_1"/>
<dbReference type="InterPro" id="IPR015915">
    <property type="entry name" value="Kelch-typ_b-propeller"/>
</dbReference>
<dbReference type="EMBL" id="GL988041">
    <property type="protein sequence ID" value="EGS21923.1"/>
    <property type="molecule type" value="Genomic_DNA"/>
</dbReference>
<evidence type="ECO:0000313" key="3">
    <source>
        <dbReference type="EMBL" id="EGS21923.1"/>
    </source>
</evidence>
<protein>
    <submittedName>
        <fullName evidence="3">Uncharacterized protein</fullName>
    </submittedName>
</protein>
<feature type="region of interest" description="Disordered" evidence="1">
    <location>
        <begin position="1029"/>
        <end position="1217"/>
    </location>
</feature>
<feature type="transmembrane region" description="Helical" evidence="2">
    <location>
        <begin position="496"/>
        <end position="517"/>
    </location>
</feature>
<keyword evidence="2" id="KW-0472">Membrane</keyword>
<feature type="compositionally biased region" description="Low complexity" evidence="1">
    <location>
        <begin position="1072"/>
        <end position="1115"/>
    </location>
</feature>
<feature type="compositionally biased region" description="Basic and acidic residues" evidence="1">
    <location>
        <begin position="1045"/>
        <end position="1071"/>
    </location>
</feature>
<reference evidence="3 4" key="1">
    <citation type="journal article" date="2011" name="Cell">
        <title>Insight into structure and assembly of the nuclear pore complex by utilizing the genome of a eukaryotic thermophile.</title>
        <authorList>
            <person name="Amlacher S."/>
            <person name="Sarges P."/>
            <person name="Flemming D."/>
            <person name="van Noort V."/>
            <person name="Kunze R."/>
            <person name="Devos D.P."/>
            <person name="Arumugam M."/>
            <person name="Bork P."/>
            <person name="Hurt E."/>
        </authorList>
    </citation>
    <scope>NUCLEOTIDE SEQUENCE [LARGE SCALE GENOMIC DNA]</scope>
    <source>
        <strain evidence="4">DSM 1495 / CBS 144.50 / IMI 039719</strain>
    </source>
</reference>
<feature type="compositionally biased region" description="Basic and acidic residues" evidence="1">
    <location>
        <begin position="1153"/>
        <end position="1175"/>
    </location>
</feature>
<dbReference type="Proteomes" id="UP000008066">
    <property type="component" value="Unassembled WGS sequence"/>
</dbReference>
<dbReference type="Gene3D" id="2.120.10.80">
    <property type="entry name" value="Kelch-type beta propeller"/>
    <property type="match status" value="1"/>
</dbReference>
<keyword evidence="4" id="KW-1185">Reference proteome</keyword>
<feature type="compositionally biased region" description="Low complexity" evidence="1">
    <location>
        <begin position="721"/>
        <end position="735"/>
    </location>
</feature>
<dbReference type="InterPro" id="IPR011043">
    <property type="entry name" value="Gal_Oxase/kelch_b-propeller"/>
</dbReference>
<sequence length="1217" mass="129527">MGSTTPMWSPGPRAWSRSGLHHLGLLQLLTGLLALTTGVATAGLPKTLPYVPTTILLPTKDQIPIGGKAKGPEVAYIFAPGTEDNGEEVEFLKVNLTSKLKADNLAPTRVTKSLPFVSKGSINQAFAPLILENGTLAIVKGDCSSSSTTPELWKYNPLDPKAEWTHQQITIPHSFSYDNGFPAHLGAAFSFSPQLAPSLSSPEIYLYAGMCPNETAKALPSSSWQSAATYSNAMIRLSPVTSPSSSAVEEYAPSVVTPPNASKNNGGGFTPLPEAGFSLTQLTPSLIKLGDGTVTQQTRHLLLGGHTAEAFVNMSTAALFSLPDETWRYVSIAGPIPSGGEVLLGEVESRSGHTAVLSEDGKKIVVFGGWVGDIYTAAQPQLVVLEVGVGGDGWVWEVPAVSNGFQGGVFGHGAAVLPGNVMMVYGGYEIGEERRVRKRGVEQGVMFFNITAMKWQAEYINPLQQPLNPKQDPSNNPSSNPTPEDTSGSINHKRDLALGLGIALGVLFLSIVAFFVIRSLLQRRKRRAARDAAIRSLSQGFNGSLPRGLSDDDAMLEQDGGDLSFPWPWNGDTARAWYTGGEDPYASGSRSLGYESLRRGKLGSSLYMPPPPPASSGNGRPRAARGLFHPGPGGGYDFSPLGRSRGIEPIYEADEEDEYDEKGLKKETLAEKHPLSPTNEEETEDDDPFVTPSTATSPTTSLLVPRTVSPVTPSNKSLEEQAQTQPQPQPQAQVQSRREGQQQDPDVRGWVSDVDATETELVRRLSQSGSRPGAPLRRVSTKSASGKAPATPKAESDRTGSDLSEKSAFSFAKSSDEHTQSGSSSSSSSRILSKLRLPSDAKGDSNPSLSSSNSSAGASFSTAKSHLRDFATLRAEGPRLLLGRGLDDSSDSSSSDEEDDLEREVEETEDGYVQVPGSPSKSKPRRRSWLGSLRRVFSGGSASMPSAPGESVSKDKNAHVGEGTSTNYDLEGVVGSALLQRRRQAWLGYGFETEDGTGDDDDGVERAVEGRLVQVMFTVPKERLRVVNADIEKEEEAVLVNADDTEPRDQEPEESQPKTEGKTEETRDEPKSTPSDPSSPPETTTADLSSTTTRLTTSTLTATITTLTSPTTTASNFQPPTPTLQVPTPTLQRTISPSPSILTASSSSSHVGETVRPERPRTRVLDMVETFEARARAASAGNMPVGSRSGTPSPTRRGTAGPGAGTGTSGTTPGARK</sequence>
<feature type="compositionally biased region" description="Low complexity" evidence="1">
    <location>
        <begin position="820"/>
        <end position="832"/>
    </location>
</feature>
<evidence type="ECO:0000313" key="4">
    <source>
        <dbReference type="Proteomes" id="UP000008066"/>
    </source>
</evidence>
<organism evidence="4">
    <name type="scientific">Chaetomium thermophilum (strain DSM 1495 / CBS 144.50 / IMI 039719)</name>
    <name type="common">Thermochaetoides thermophila</name>
    <dbReference type="NCBI Taxonomy" id="759272"/>
    <lineage>
        <taxon>Eukaryota</taxon>
        <taxon>Fungi</taxon>
        <taxon>Dikarya</taxon>
        <taxon>Ascomycota</taxon>
        <taxon>Pezizomycotina</taxon>
        <taxon>Sordariomycetes</taxon>
        <taxon>Sordariomycetidae</taxon>
        <taxon>Sordariales</taxon>
        <taxon>Chaetomiaceae</taxon>
        <taxon>Thermochaetoides</taxon>
    </lineage>
</organism>
<feature type="compositionally biased region" description="Basic and acidic residues" evidence="1">
    <location>
        <begin position="661"/>
        <end position="674"/>
    </location>
</feature>
<feature type="compositionally biased region" description="Basic and acidic residues" evidence="1">
    <location>
        <begin position="736"/>
        <end position="747"/>
    </location>
</feature>
<feature type="compositionally biased region" description="Acidic residues" evidence="1">
    <location>
        <begin position="679"/>
        <end position="688"/>
    </location>
</feature>
<feature type="compositionally biased region" description="Acidic residues" evidence="1">
    <location>
        <begin position="651"/>
        <end position="660"/>
    </location>
</feature>
<feature type="compositionally biased region" description="Low complexity" evidence="1">
    <location>
        <begin position="1123"/>
        <end position="1149"/>
    </location>
</feature>
<feature type="compositionally biased region" description="Acidic residues" evidence="1">
    <location>
        <begin position="1032"/>
        <end position="1044"/>
    </location>
</feature>